<evidence type="ECO:0000256" key="1">
    <source>
        <dbReference type="ARBA" id="ARBA00022723"/>
    </source>
</evidence>
<dbReference type="InterPro" id="IPR001965">
    <property type="entry name" value="Znf_PHD"/>
</dbReference>
<name>A0ABD0SIX1_LOXSC</name>
<dbReference type="PANTHER" id="PTHR37445:SF3">
    <property type="entry name" value="ZINC FINGER PHD-TYPE DOMAIN-CONTAINING PROTEIN"/>
    <property type="match status" value="1"/>
</dbReference>
<dbReference type="InterPro" id="IPR057251">
    <property type="entry name" value="FP_C"/>
</dbReference>
<dbReference type="GO" id="GO:0008270">
    <property type="term" value="F:zinc ion binding"/>
    <property type="evidence" value="ECO:0007669"/>
    <property type="project" value="UniProtKB-KW"/>
</dbReference>
<feature type="compositionally biased region" description="Polar residues" evidence="5">
    <location>
        <begin position="63"/>
        <end position="72"/>
    </location>
</feature>
<dbReference type="Proteomes" id="UP001549921">
    <property type="component" value="Unassembled WGS sequence"/>
</dbReference>
<evidence type="ECO:0000256" key="5">
    <source>
        <dbReference type="SAM" id="MobiDB-lite"/>
    </source>
</evidence>
<dbReference type="SUPFAM" id="SSF57903">
    <property type="entry name" value="FYVE/PHD zinc finger"/>
    <property type="match status" value="1"/>
</dbReference>
<gene>
    <name evidence="7" type="ORF">ABMA28_008286</name>
</gene>
<dbReference type="Pfam" id="PF00628">
    <property type="entry name" value="PHD"/>
    <property type="match status" value="1"/>
</dbReference>
<dbReference type="InterPro" id="IPR013083">
    <property type="entry name" value="Znf_RING/FYVE/PHD"/>
</dbReference>
<keyword evidence="1" id="KW-0479">Metal-binding</keyword>
<evidence type="ECO:0000256" key="4">
    <source>
        <dbReference type="PROSITE-ProRule" id="PRU00146"/>
    </source>
</evidence>
<sequence>MNCTACKKLVSSKEYLKCRLCTSKFHIQCLNIDNKQFAALNKEYKSTWMCPLCINVKRRVRSNDSAGSSTAPPTGDELMNMSCDIPEPAANSPSSDSASSRILLTPKYEVTMEKISTLLDEKLSASLTMFMESFRKAIREDVKEMVKSEIGSAICNIKDEFSATTDFICAEQKTLQERIDNASEMNRLNNRLAGMEKITRGCNIELQAVPERKNENVLTLFRKLCDVVNVAVDDGQISACRRVAKQNTASNRPRNIVVTFSSPRIRDMVLSATHRYNKAHPGRGLVSSDLDIPGETCRFYVSEHLSPEQKSLHAAARKAAKDHSFKYVWIKNGQIYMRKDESSGAILVKTMEYLNKLY</sequence>
<organism evidence="7 8">
    <name type="scientific">Loxostege sticticalis</name>
    <name type="common">Beet webworm moth</name>
    <dbReference type="NCBI Taxonomy" id="481309"/>
    <lineage>
        <taxon>Eukaryota</taxon>
        <taxon>Metazoa</taxon>
        <taxon>Ecdysozoa</taxon>
        <taxon>Arthropoda</taxon>
        <taxon>Hexapoda</taxon>
        <taxon>Insecta</taxon>
        <taxon>Pterygota</taxon>
        <taxon>Neoptera</taxon>
        <taxon>Endopterygota</taxon>
        <taxon>Lepidoptera</taxon>
        <taxon>Glossata</taxon>
        <taxon>Ditrysia</taxon>
        <taxon>Pyraloidea</taxon>
        <taxon>Crambidae</taxon>
        <taxon>Pyraustinae</taxon>
        <taxon>Loxostege</taxon>
    </lineage>
</organism>
<evidence type="ECO:0000256" key="3">
    <source>
        <dbReference type="ARBA" id="ARBA00022833"/>
    </source>
</evidence>
<dbReference type="Pfam" id="PF25298">
    <property type="entry name" value="Baculo_FP_2nd"/>
    <property type="match status" value="1"/>
</dbReference>
<evidence type="ECO:0000256" key="2">
    <source>
        <dbReference type="ARBA" id="ARBA00022771"/>
    </source>
</evidence>
<feature type="domain" description="PHD-type" evidence="6">
    <location>
        <begin position="1"/>
        <end position="56"/>
    </location>
</feature>
<comment type="caution">
    <text evidence="7">The sequence shown here is derived from an EMBL/GenBank/DDBJ whole genome shotgun (WGS) entry which is preliminary data.</text>
</comment>
<proteinExistence type="predicted"/>
<keyword evidence="2 4" id="KW-0863">Zinc-finger</keyword>
<feature type="region of interest" description="Disordered" evidence="5">
    <location>
        <begin position="63"/>
        <end position="99"/>
    </location>
</feature>
<dbReference type="PANTHER" id="PTHR37445">
    <property type="entry name" value="PROTEIN CBG24663"/>
    <property type="match status" value="1"/>
</dbReference>
<evidence type="ECO:0000313" key="7">
    <source>
        <dbReference type="EMBL" id="KAL0818999.1"/>
    </source>
</evidence>
<feature type="compositionally biased region" description="Low complexity" evidence="5">
    <location>
        <begin position="86"/>
        <end position="99"/>
    </location>
</feature>
<dbReference type="InterPro" id="IPR019786">
    <property type="entry name" value="Zinc_finger_PHD-type_CS"/>
</dbReference>
<dbReference type="InterPro" id="IPR019787">
    <property type="entry name" value="Znf_PHD-finger"/>
</dbReference>
<dbReference type="SMART" id="SM00249">
    <property type="entry name" value="PHD"/>
    <property type="match status" value="1"/>
</dbReference>
<dbReference type="Gene3D" id="3.30.40.10">
    <property type="entry name" value="Zinc/RING finger domain, C3HC4 (zinc finger)"/>
    <property type="match status" value="1"/>
</dbReference>
<keyword evidence="3" id="KW-0862">Zinc</keyword>
<accession>A0ABD0SIX1</accession>
<dbReference type="PROSITE" id="PS01359">
    <property type="entry name" value="ZF_PHD_1"/>
    <property type="match status" value="1"/>
</dbReference>
<evidence type="ECO:0000259" key="6">
    <source>
        <dbReference type="PROSITE" id="PS50016"/>
    </source>
</evidence>
<dbReference type="AlphaFoldDB" id="A0ABD0SIX1"/>
<evidence type="ECO:0000313" key="8">
    <source>
        <dbReference type="Proteomes" id="UP001549921"/>
    </source>
</evidence>
<reference evidence="7 8" key="1">
    <citation type="submission" date="2024-06" db="EMBL/GenBank/DDBJ databases">
        <title>A chromosome-level genome assembly of beet webworm, Loxostege sticticalis.</title>
        <authorList>
            <person name="Zhang Y."/>
        </authorList>
    </citation>
    <scope>NUCLEOTIDE SEQUENCE [LARGE SCALE GENOMIC DNA]</scope>
    <source>
        <strain evidence="7">AQ028</strain>
        <tissue evidence="7">Male pupae</tissue>
    </source>
</reference>
<dbReference type="EMBL" id="JBEDNZ010000021">
    <property type="protein sequence ID" value="KAL0818999.1"/>
    <property type="molecule type" value="Genomic_DNA"/>
</dbReference>
<dbReference type="PROSITE" id="PS50016">
    <property type="entry name" value="ZF_PHD_2"/>
    <property type="match status" value="1"/>
</dbReference>
<dbReference type="InterPro" id="IPR011011">
    <property type="entry name" value="Znf_FYVE_PHD"/>
</dbReference>
<protein>
    <recommendedName>
        <fullName evidence="6">PHD-type domain-containing protein</fullName>
    </recommendedName>
</protein>